<sequence length="192" mass="21355">MKEASESFSHDGLTQPKATEEETESSVASSVATEEPNDQPDHGTARTRPKRNAARPRTIPRVIYVKIRRREHANVVVLSAEEKYCYARAVFEPVMEYLSGLSSPEFCSALPVWKDIVCNGLRQCVGGDSEAATVATTVSDEDESAEDANWSDTESEIARADLIVTMSFIQEMQQSHTVFVKHNKSWSDIITE</sequence>
<feature type="compositionally biased region" description="Low complexity" evidence="1">
    <location>
        <begin position="25"/>
        <end position="34"/>
    </location>
</feature>
<organism evidence="2 3">
    <name type="scientific">Phytophthora megakarya</name>
    <dbReference type="NCBI Taxonomy" id="4795"/>
    <lineage>
        <taxon>Eukaryota</taxon>
        <taxon>Sar</taxon>
        <taxon>Stramenopiles</taxon>
        <taxon>Oomycota</taxon>
        <taxon>Peronosporomycetes</taxon>
        <taxon>Peronosporales</taxon>
        <taxon>Peronosporaceae</taxon>
        <taxon>Phytophthora</taxon>
    </lineage>
</organism>
<protein>
    <submittedName>
        <fullName evidence="2">Uncharacterized protein</fullName>
    </submittedName>
</protein>
<keyword evidence="3" id="KW-1185">Reference proteome</keyword>
<comment type="caution">
    <text evidence="2">The sequence shown here is derived from an EMBL/GenBank/DDBJ whole genome shotgun (WGS) entry which is preliminary data.</text>
</comment>
<dbReference type="Proteomes" id="UP000198211">
    <property type="component" value="Unassembled WGS sequence"/>
</dbReference>
<evidence type="ECO:0000313" key="2">
    <source>
        <dbReference type="EMBL" id="OWZ14874.1"/>
    </source>
</evidence>
<dbReference type="OrthoDB" id="129032at2759"/>
<feature type="compositionally biased region" description="Basic residues" evidence="1">
    <location>
        <begin position="45"/>
        <end position="54"/>
    </location>
</feature>
<gene>
    <name evidence="2" type="ORF">PHMEG_00011574</name>
</gene>
<reference evidence="3" key="1">
    <citation type="submission" date="2017-03" db="EMBL/GenBank/DDBJ databases">
        <title>Phytopthora megakarya and P. palmivora, two closely related causual agents of cacao black pod achieved similar genome size and gene model numbers by different mechanisms.</title>
        <authorList>
            <person name="Ali S."/>
            <person name="Shao J."/>
            <person name="Larry D.J."/>
            <person name="Kronmiller B."/>
            <person name="Shen D."/>
            <person name="Strem M.D."/>
            <person name="Melnick R.L."/>
            <person name="Guiltinan M.J."/>
            <person name="Tyler B.M."/>
            <person name="Meinhardt L.W."/>
            <person name="Bailey B.A."/>
        </authorList>
    </citation>
    <scope>NUCLEOTIDE SEQUENCE [LARGE SCALE GENOMIC DNA]</scope>
    <source>
        <strain evidence="3">zdho120</strain>
    </source>
</reference>
<dbReference type="AlphaFoldDB" id="A0A225WBV8"/>
<evidence type="ECO:0000313" key="3">
    <source>
        <dbReference type="Proteomes" id="UP000198211"/>
    </source>
</evidence>
<accession>A0A225WBV8</accession>
<evidence type="ECO:0000256" key="1">
    <source>
        <dbReference type="SAM" id="MobiDB-lite"/>
    </source>
</evidence>
<name>A0A225WBV8_9STRA</name>
<dbReference type="EMBL" id="NBNE01001242">
    <property type="protein sequence ID" value="OWZ14874.1"/>
    <property type="molecule type" value="Genomic_DNA"/>
</dbReference>
<proteinExistence type="predicted"/>
<feature type="region of interest" description="Disordered" evidence="1">
    <location>
        <begin position="1"/>
        <end position="54"/>
    </location>
</feature>